<dbReference type="RefSeq" id="XP_013423077.1">
    <property type="nucleotide sequence ID" value="XM_013567623.1"/>
</dbReference>
<dbReference type="GeneID" id="25417624"/>
<dbReference type="EMBL" id="KL584725">
    <property type="protein sequence ID" value="KEQ68844.1"/>
    <property type="molecule type" value="Genomic_DNA"/>
</dbReference>
<evidence type="ECO:0000313" key="1">
    <source>
        <dbReference type="EMBL" id="KEQ68844.1"/>
    </source>
</evidence>
<dbReference type="AlphaFoldDB" id="A0A074WB78"/>
<evidence type="ECO:0000313" key="2">
    <source>
        <dbReference type="Proteomes" id="UP000027730"/>
    </source>
</evidence>
<dbReference type="STRING" id="1043004.A0A074WB78"/>
<dbReference type="Proteomes" id="UP000027730">
    <property type="component" value="Unassembled WGS sequence"/>
</dbReference>
<dbReference type="HOGENOM" id="CLU_074604_0_0_1"/>
<accession>A0A074WB78</accession>
<keyword evidence="2" id="KW-1185">Reference proteome</keyword>
<name>A0A074WB78_9PEZI</name>
<organism evidence="1 2">
    <name type="scientific">Aureobasidium namibiae CBS 147.97</name>
    <dbReference type="NCBI Taxonomy" id="1043004"/>
    <lineage>
        <taxon>Eukaryota</taxon>
        <taxon>Fungi</taxon>
        <taxon>Dikarya</taxon>
        <taxon>Ascomycota</taxon>
        <taxon>Pezizomycotina</taxon>
        <taxon>Dothideomycetes</taxon>
        <taxon>Dothideomycetidae</taxon>
        <taxon>Dothideales</taxon>
        <taxon>Saccotheciaceae</taxon>
        <taxon>Aureobasidium</taxon>
    </lineage>
</organism>
<gene>
    <name evidence="1" type="ORF">M436DRAFT_86003</name>
</gene>
<protein>
    <submittedName>
        <fullName evidence="1">Uncharacterized protein</fullName>
    </submittedName>
</protein>
<reference evidence="1 2" key="1">
    <citation type="journal article" date="2014" name="BMC Genomics">
        <title>Genome sequencing of four Aureobasidium pullulans varieties: biotechnological potential, stress tolerance, and description of new species.</title>
        <authorList>
            <person name="Gostin Ar C."/>
            <person name="Ohm R.A."/>
            <person name="Kogej T."/>
            <person name="Sonjak S."/>
            <person name="Turk M."/>
            <person name="Zajc J."/>
            <person name="Zalar P."/>
            <person name="Grube M."/>
            <person name="Sun H."/>
            <person name="Han J."/>
            <person name="Sharma A."/>
            <person name="Chiniquy J."/>
            <person name="Ngan C.Y."/>
            <person name="Lipzen A."/>
            <person name="Barry K."/>
            <person name="Grigoriev I.V."/>
            <person name="Gunde-Cimerman N."/>
        </authorList>
    </citation>
    <scope>NUCLEOTIDE SEQUENCE [LARGE SCALE GENOMIC DNA]</scope>
    <source>
        <strain evidence="1 2">CBS 147.97</strain>
    </source>
</reference>
<proteinExistence type="predicted"/>
<sequence length="241" mass="26307">MCWLEKQWPNCPICGSVGVPEIQYLGCPFEQPLGECNLVFEASANTSRPHPTCVQIDQIAREVALGRVRESHPVPAYTDARDGVSPSESPLPSPFLQHPPVANPGAALPAGWTSSGSNNPSHAMTIATNRRNELHSMMLEIAPTLSDLKNTIAPLDPQFALVIEWIPTHMCAILTAANTYIDRVTNFEFENTNGTGIPGNASFQIGAIVDGITNSLAFYESAPIWFRRYTDLITHLRRLAG</sequence>